<dbReference type="InterPro" id="IPR000157">
    <property type="entry name" value="TIR_dom"/>
</dbReference>
<reference evidence="2 3" key="1">
    <citation type="submission" date="2024-10" db="EMBL/GenBank/DDBJ databases">
        <title>The Natural Products Discovery Center: Release of the First 8490 Sequenced Strains for Exploring Actinobacteria Biosynthetic Diversity.</title>
        <authorList>
            <person name="Kalkreuter E."/>
            <person name="Kautsar S.A."/>
            <person name="Yang D."/>
            <person name="Bader C.D."/>
            <person name="Teijaro C.N."/>
            <person name="Fluegel L."/>
            <person name="Davis C.M."/>
            <person name="Simpson J.R."/>
            <person name="Lauterbach L."/>
            <person name="Steele A.D."/>
            <person name="Gui C."/>
            <person name="Meng S."/>
            <person name="Li G."/>
            <person name="Viehrig K."/>
            <person name="Ye F."/>
            <person name="Su P."/>
            <person name="Kiefer A.F."/>
            <person name="Nichols A."/>
            <person name="Cepeda A.J."/>
            <person name="Yan W."/>
            <person name="Fan B."/>
            <person name="Jiang Y."/>
            <person name="Adhikari A."/>
            <person name="Zheng C.-J."/>
            <person name="Schuster L."/>
            <person name="Cowan T.M."/>
            <person name="Smanski M.J."/>
            <person name="Chevrette M.G."/>
            <person name="De Carvalho L.P.S."/>
            <person name="Shen B."/>
        </authorList>
    </citation>
    <scope>NUCLEOTIDE SEQUENCE [LARGE SCALE GENOMIC DNA]</scope>
    <source>
        <strain evidence="2 3">NPDC019481</strain>
    </source>
</reference>
<evidence type="ECO:0000313" key="2">
    <source>
        <dbReference type="EMBL" id="MFI2489298.1"/>
    </source>
</evidence>
<feature type="domain" description="TIR" evidence="1">
    <location>
        <begin position="83"/>
        <end position="192"/>
    </location>
</feature>
<dbReference type="Gene3D" id="3.40.50.10140">
    <property type="entry name" value="Toll/interleukin-1 receptor homology (TIR) domain"/>
    <property type="match status" value="1"/>
</dbReference>
<proteinExistence type="predicted"/>
<dbReference type="InterPro" id="IPR035897">
    <property type="entry name" value="Toll_tir_struct_dom_sf"/>
</dbReference>
<comment type="caution">
    <text evidence="2">The sequence shown here is derived from an EMBL/GenBank/DDBJ whole genome shotgun (WGS) entry which is preliminary data.</text>
</comment>
<sequence length="284" mass="30717">MTSNRRSAMVEACAAALGRQTLTEMRSVLDDYELSVTSLGVVEDAHSYLVGVLDATPLSSLQGLYQRLVIAERSPFDGDGLKIFMSHLSDQKGLVDDVSQALRPYRVQGFVAHTSISPTAQWQDVVEAALTDCDALAAFVVGEFCASEWCDQEVGWVLGRGVPAVPLAFGAQPYGLLGKYQSVPCRAAEPEAVAASLMAALVAIPALQGALAEQLSRAFHDSATWNFTRAVMPLLDRIPVFTPEQLERLSEAAEHNKHVYDCDVRGTSGSDWTRRFVVERAAAA</sequence>
<gene>
    <name evidence="2" type="ORF">ACH47X_20475</name>
</gene>
<dbReference type="EMBL" id="JBIRYI010000013">
    <property type="protein sequence ID" value="MFI2489298.1"/>
    <property type="molecule type" value="Genomic_DNA"/>
</dbReference>
<dbReference type="SUPFAM" id="SSF52200">
    <property type="entry name" value="Toll/Interleukin receptor TIR domain"/>
    <property type="match status" value="1"/>
</dbReference>
<name>A0ABW7XP32_9MICO</name>
<keyword evidence="3" id="KW-1185">Reference proteome</keyword>
<accession>A0ABW7XP32</accession>
<evidence type="ECO:0000313" key="3">
    <source>
        <dbReference type="Proteomes" id="UP001611580"/>
    </source>
</evidence>
<dbReference type="Proteomes" id="UP001611580">
    <property type="component" value="Unassembled WGS sequence"/>
</dbReference>
<evidence type="ECO:0000259" key="1">
    <source>
        <dbReference type="Pfam" id="PF13676"/>
    </source>
</evidence>
<protein>
    <submittedName>
        <fullName evidence="2">TIR domain-containing protein</fullName>
    </submittedName>
</protein>
<dbReference type="RefSeq" id="WP_397406425.1">
    <property type="nucleotide sequence ID" value="NZ_JBIRYI010000013.1"/>
</dbReference>
<organism evidence="2 3">
    <name type="scientific">Promicromonospora kroppenstedtii</name>
    <dbReference type="NCBI Taxonomy" id="440482"/>
    <lineage>
        <taxon>Bacteria</taxon>
        <taxon>Bacillati</taxon>
        <taxon>Actinomycetota</taxon>
        <taxon>Actinomycetes</taxon>
        <taxon>Micrococcales</taxon>
        <taxon>Promicromonosporaceae</taxon>
        <taxon>Promicromonospora</taxon>
    </lineage>
</organism>
<dbReference type="Pfam" id="PF13676">
    <property type="entry name" value="TIR_2"/>
    <property type="match status" value="1"/>
</dbReference>